<dbReference type="PANTHER" id="PTHR24121:SF20">
    <property type="entry name" value="TONSOKU-LIKE PROTEIN"/>
    <property type="match status" value="1"/>
</dbReference>
<protein>
    <submittedName>
        <fullName evidence="3">Uncharacterized protein</fullName>
    </submittedName>
</protein>
<dbReference type="SUPFAM" id="SSF48403">
    <property type="entry name" value="Ankyrin repeat"/>
    <property type="match status" value="1"/>
</dbReference>
<reference evidence="3 4" key="1">
    <citation type="journal article" date="2018" name="PLoS Genet.">
        <title>Population sequencing reveals clonal diversity and ancestral inbreeding in the grapevine cultivar Chardonnay.</title>
        <authorList>
            <person name="Roach M.J."/>
            <person name="Johnson D.L."/>
            <person name="Bohlmann J."/>
            <person name="van Vuuren H.J."/>
            <person name="Jones S.J."/>
            <person name="Pretorius I.S."/>
            <person name="Schmidt S.A."/>
            <person name="Borneman A.R."/>
        </authorList>
    </citation>
    <scope>NUCLEOTIDE SEQUENCE [LARGE SCALE GENOMIC DNA]</scope>
    <source>
        <strain evidence="4">cv. Chardonnay</strain>
        <tissue evidence="3">Leaf</tissue>
    </source>
</reference>
<feature type="repeat" description="ANK" evidence="1">
    <location>
        <begin position="253"/>
        <end position="285"/>
    </location>
</feature>
<dbReference type="PANTHER" id="PTHR24121">
    <property type="entry name" value="NO MECHANORECEPTOR POTENTIAL C, ISOFORM D-RELATED"/>
    <property type="match status" value="1"/>
</dbReference>
<accession>A0A438J0Z8</accession>
<dbReference type="InterPro" id="IPR036770">
    <property type="entry name" value="Ankyrin_rpt-contain_sf"/>
</dbReference>
<evidence type="ECO:0000313" key="4">
    <source>
        <dbReference type="Proteomes" id="UP000288805"/>
    </source>
</evidence>
<gene>
    <name evidence="3" type="ORF">CK203_016354</name>
</gene>
<name>A0A438J0Z8_VITVI</name>
<organism evidence="3 4">
    <name type="scientific">Vitis vinifera</name>
    <name type="common">Grape</name>
    <dbReference type="NCBI Taxonomy" id="29760"/>
    <lineage>
        <taxon>Eukaryota</taxon>
        <taxon>Viridiplantae</taxon>
        <taxon>Streptophyta</taxon>
        <taxon>Embryophyta</taxon>
        <taxon>Tracheophyta</taxon>
        <taxon>Spermatophyta</taxon>
        <taxon>Magnoliopsida</taxon>
        <taxon>eudicotyledons</taxon>
        <taxon>Gunneridae</taxon>
        <taxon>Pentapetalae</taxon>
        <taxon>rosids</taxon>
        <taxon>Vitales</taxon>
        <taxon>Vitaceae</taxon>
        <taxon>Viteae</taxon>
        <taxon>Vitis</taxon>
    </lineage>
</organism>
<comment type="caution">
    <text evidence="3">The sequence shown here is derived from an EMBL/GenBank/DDBJ whole genome shotgun (WGS) entry which is preliminary data.</text>
</comment>
<dbReference type="InterPro" id="IPR002110">
    <property type="entry name" value="Ankyrin_rpt"/>
</dbReference>
<dbReference type="PROSITE" id="PS50088">
    <property type="entry name" value="ANK_REPEAT"/>
    <property type="match status" value="1"/>
</dbReference>
<evidence type="ECO:0000313" key="3">
    <source>
        <dbReference type="EMBL" id="RVX02639.1"/>
    </source>
</evidence>
<evidence type="ECO:0000256" key="2">
    <source>
        <dbReference type="SAM" id="MobiDB-lite"/>
    </source>
</evidence>
<evidence type="ECO:0000256" key="1">
    <source>
        <dbReference type="PROSITE-ProRule" id="PRU00023"/>
    </source>
</evidence>
<dbReference type="PROSITE" id="PS50297">
    <property type="entry name" value="ANK_REP_REGION"/>
    <property type="match status" value="1"/>
</dbReference>
<dbReference type="Pfam" id="PF12796">
    <property type="entry name" value="Ank_2"/>
    <property type="match status" value="1"/>
</dbReference>
<dbReference type="Gene3D" id="1.25.40.20">
    <property type="entry name" value="Ankyrin repeat-containing domain"/>
    <property type="match status" value="1"/>
</dbReference>
<sequence length="329" mass="35578">MSFNKSPLSRLKRSLSLQSCFPEVRSAEASGCKSPDDNASSVNGGRSFDDIRHNVDTCLDIDDQGISPASSGGKTSTASRRIFPLESRSPCRSVSDIQNSKSELLQAVPEAIGSDAHVALDLSSWPGGSTHPKNETSKSDASPVRQAVDHSFPLASVHYSGAISGEIRSNGLKAYVLLCLAALNGDWKSAKAFLESNPQAVRARITRRSETALHIAAGARHTRFVEELVKLMKPDDLGIAEQEQGVTNDRGSKGVTPLYMAALVGHKDMVRYLYSVTEEDNLTKEDRIGLLVAAITANLFDVALHMLHEDPELAMARDGNWRHCTSCFG</sequence>
<keyword evidence="1" id="KW-0040">ANK repeat</keyword>
<feature type="region of interest" description="Disordered" evidence="2">
    <location>
        <begin position="26"/>
        <end position="47"/>
    </location>
</feature>
<proteinExistence type="predicted"/>
<dbReference type="EMBL" id="QGNW01000069">
    <property type="protein sequence ID" value="RVX02639.1"/>
    <property type="molecule type" value="Genomic_DNA"/>
</dbReference>
<dbReference type="AlphaFoldDB" id="A0A438J0Z8"/>
<dbReference type="Proteomes" id="UP000288805">
    <property type="component" value="Unassembled WGS sequence"/>
</dbReference>
<dbReference type="SMART" id="SM00248">
    <property type="entry name" value="ANK"/>
    <property type="match status" value="3"/>
</dbReference>
<feature type="region of interest" description="Disordered" evidence="2">
    <location>
        <begin position="123"/>
        <end position="143"/>
    </location>
</feature>